<dbReference type="VEuPathDB" id="VectorBase:ADIR014400"/>
<evidence type="ECO:0000313" key="1">
    <source>
        <dbReference type="EnsemblMetazoa" id="ADIR014400-PA"/>
    </source>
</evidence>
<dbReference type="AlphaFoldDB" id="A0A182NX03"/>
<evidence type="ECO:0000313" key="2">
    <source>
        <dbReference type="Proteomes" id="UP000075884"/>
    </source>
</evidence>
<name>A0A182NX03_9DIPT</name>
<organism evidence="1 2">
    <name type="scientific">Anopheles dirus</name>
    <dbReference type="NCBI Taxonomy" id="7168"/>
    <lineage>
        <taxon>Eukaryota</taxon>
        <taxon>Metazoa</taxon>
        <taxon>Ecdysozoa</taxon>
        <taxon>Arthropoda</taxon>
        <taxon>Hexapoda</taxon>
        <taxon>Insecta</taxon>
        <taxon>Pterygota</taxon>
        <taxon>Neoptera</taxon>
        <taxon>Endopterygota</taxon>
        <taxon>Diptera</taxon>
        <taxon>Nematocera</taxon>
        <taxon>Culicoidea</taxon>
        <taxon>Culicidae</taxon>
        <taxon>Anophelinae</taxon>
        <taxon>Anopheles</taxon>
    </lineage>
</organism>
<keyword evidence="2" id="KW-1185">Reference proteome</keyword>
<reference evidence="2" key="1">
    <citation type="submission" date="2013-03" db="EMBL/GenBank/DDBJ databases">
        <title>The Genome Sequence of Anopheles dirus WRAIR2.</title>
        <authorList>
            <consortium name="The Broad Institute Genomics Platform"/>
            <person name="Neafsey D.E."/>
            <person name="Walton C."/>
            <person name="Walker B."/>
            <person name="Young S.K."/>
            <person name="Zeng Q."/>
            <person name="Gargeya S."/>
            <person name="Fitzgerald M."/>
            <person name="Haas B."/>
            <person name="Abouelleil A."/>
            <person name="Allen A.W."/>
            <person name="Alvarado L."/>
            <person name="Arachchi H.M."/>
            <person name="Berlin A.M."/>
            <person name="Chapman S.B."/>
            <person name="Gainer-Dewar J."/>
            <person name="Goldberg J."/>
            <person name="Griggs A."/>
            <person name="Gujja S."/>
            <person name="Hansen M."/>
            <person name="Howarth C."/>
            <person name="Imamovic A."/>
            <person name="Ireland A."/>
            <person name="Larimer J."/>
            <person name="McCowan C."/>
            <person name="Murphy C."/>
            <person name="Pearson M."/>
            <person name="Poon T.W."/>
            <person name="Priest M."/>
            <person name="Roberts A."/>
            <person name="Saif S."/>
            <person name="Shea T."/>
            <person name="Sisk P."/>
            <person name="Sykes S."/>
            <person name="Wortman J."/>
            <person name="Nusbaum C."/>
            <person name="Birren B."/>
        </authorList>
    </citation>
    <scope>NUCLEOTIDE SEQUENCE [LARGE SCALE GENOMIC DNA]</scope>
    <source>
        <strain evidence="2">WRAIR2</strain>
    </source>
</reference>
<sequence>MPNLPHSYSFTYCWYIISHQRRYVSSFLRRQGFQGSCPCAHASCRTYRWTYQAAVSRICCAENESSCSLHISLQFHISRNTRSAAPNNYLFDYNSGTKQTTSNYQPSV</sequence>
<dbReference type="Proteomes" id="UP000075884">
    <property type="component" value="Unassembled WGS sequence"/>
</dbReference>
<protein>
    <submittedName>
        <fullName evidence="1">Uncharacterized protein</fullName>
    </submittedName>
</protein>
<proteinExistence type="predicted"/>
<dbReference type="EnsemblMetazoa" id="ADIR014400-RB">
    <property type="protein sequence ID" value="ADIR014400-PB"/>
    <property type="gene ID" value="ADIR014400"/>
</dbReference>
<accession>A0A182NX03</accession>
<reference evidence="1" key="2">
    <citation type="submission" date="2020-05" db="UniProtKB">
        <authorList>
            <consortium name="EnsemblMetazoa"/>
        </authorList>
    </citation>
    <scope>IDENTIFICATION</scope>
    <source>
        <strain evidence="1">WRAIR2</strain>
    </source>
</reference>
<dbReference type="EnsemblMetazoa" id="ADIR014400-RA">
    <property type="protein sequence ID" value="ADIR014400-PA"/>
    <property type="gene ID" value="ADIR014400"/>
</dbReference>